<dbReference type="AlphaFoldDB" id="A0A146FDT5"/>
<evidence type="ECO:0000313" key="2">
    <source>
        <dbReference type="EMBL" id="GAT23623.1"/>
    </source>
</evidence>
<feature type="region of interest" description="Disordered" evidence="1">
    <location>
        <begin position="1"/>
        <end position="28"/>
    </location>
</feature>
<evidence type="ECO:0000256" key="1">
    <source>
        <dbReference type="SAM" id="MobiDB-lite"/>
    </source>
</evidence>
<reference evidence="2 3" key="1">
    <citation type="journal article" date="2016" name="DNA Res.">
        <title>Genome sequence of Aspergillus luchuensis NBRC 4314.</title>
        <authorList>
            <person name="Yamada O."/>
            <person name="Machida M."/>
            <person name="Hosoyama A."/>
            <person name="Goto M."/>
            <person name="Takahashi T."/>
            <person name="Futagami T."/>
            <person name="Yamagata Y."/>
            <person name="Takeuchi M."/>
            <person name="Kobayashi T."/>
            <person name="Koike H."/>
            <person name="Abe K."/>
            <person name="Asai K."/>
            <person name="Arita M."/>
            <person name="Fujita N."/>
            <person name="Fukuda K."/>
            <person name="Higa K."/>
            <person name="Horikawa H."/>
            <person name="Ishikawa T."/>
            <person name="Jinno K."/>
            <person name="Kato Y."/>
            <person name="Kirimura K."/>
            <person name="Mizutani O."/>
            <person name="Nakasone K."/>
            <person name="Sano M."/>
            <person name="Shiraishi Y."/>
            <person name="Tsukahara M."/>
            <person name="Gomi K."/>
        </authorList>
    </citation>
    <scope>NUCLEOTIDE SEQUENCE [LARGE SCALE GENOMIC DNA]</scope>
    <source>
        <strain evidence="2 3">RIB 2604</strain>
    </source>
</reference>
<comment type="caution">
    <text evidence="2">The sequence shown here is derived from an EMBL/GenBank/DDBJ whole genome shotgun (WGS) entry which is preliminary data.</text>
</comment>
<evidence type="ECO:0000313" key="3">
    <source>
        <dbReference type="Proteomes" id="UP000075230"/>
    </source>
</evidence>
<dbReference type="Proteomes" id="UP000075230">
    <property type="component" value="Unassembled WGS sequence"/>
</dbReference>
<protein>
    <submittedName>
        <fullName evidence="2">Polyketide synthase</fullName>
    </submittedName>
</protein>
<dbReference type="EMBL" id="BCWF01000017">
    <property type="protein sequence ID" value="GAT23623.1"/>
    <property type="molecule type" value="Genomic_DNA"/>
</dbReference>
<proteinExistence type="predicted"/>
<feature type="region of interest" description="Disordered" evidence="1">
    <location>
        <begin position="48"/>
        <end position="89"/>
    </location>
</feature>
<sequence>MVMASGPSAFRSPHSPPARDLCGGAMSKWPLNAGKTVLGLAGCLQQPISSQSERKRGNNQRLLGPPDGGDLEIDTNHQRSSGQQNSPRE</sequence>
<reference evidence="3" key="2">
    <citation type="submission" date="2016-02" db="EMBL/GenBank/DDBJ databases">
        <title>Genome sequencing of Aspergillus luchuensis NBRC 4314.</title>
        <authorList>
            <person name="Yamada O."/>
        </authorList>
    </citation>
    <scope>NUCLEOTIDE SEQUENCE [LARGE SCALE GENOMIC DNA]</scope>
    <source>
        <strain evidence="3">RIB 2604</strain>
    </source>
</reference>
<name>A0A146FDT5_ASPKA</name>
<feature type="compositionally biased region" description="Polar residues" evidence="1">
    <location>
        <begin position="78"/>
        <end position="89"/>
    </location>
</feature>
<organism evidence="2 3">
    <name type="scientific">Aspergillus kawachii</name>
    <name type="common">White koji mold</name>
    <name type="synonym">Aspergillus awamori var. kawachi</name>
    <dbReference type="NCBI Taxonomy" id="1069201"/>
    <lineage>
        <taxon>Eukaryota</taxon>
        <taxon>Fungi</taxon>
        <taxon>Dikarya</taxon>
        <taxon>Ascomycota</taxon>
        <taxon>Pezizomycotina</taxon>
        <taxon>Eurotiomycetes</taxon>
        <taxon>Eurotiomycetidae</taxon>
        <taxon>Eurotiales</taxon>
        <taxon>Aspergillaceae</taxon>
        <taxon>Aspergillus</taxon>
        <taxon>Aspergillus subgen. Circumdati</taxon>
    </lineage>
</organism>
<gene>
    <name evidence="2" type="ORF">RIB2604_01707620</name>
</gene>
<accession>A0A146FDT5</accession>